<accession>A0A9X0AB48</accession>
<feature type="compositionally biased region" description="Polar residues" evidence="1">
    <location>
        <begin position="278"/>
        <end position="315"/>
    </location>
</feature>
<sequence>MSSNNKRLSLRRSIVGSIKRSLSPLSRKSDSPTTSQTSACSVESAQDSLLLYSGRSLPGSISSKSGRFKKYSSLSPNDHVVIKSVESSSSQKGQLTSSHISPTTSRIPKSNSFSPNNRISVQSMQDIPSPKKKLPARAASTASKLRKSLSTSFCADNKNPIQAIKDVPAPENNRFPSTQTAYIAGARLPKKLQTASTTSNNRSSIHTIKQLPSLEKDLSLPARASSISSRHSTGVKAPPIMNQTTPKSEHSTPPTTAKRSSIVSFQIPEGAQINSPQNDMLLTIHPPSNASKSNRSSWLSAVSRTSSTKSRNQPQPARLQRLALGGGRETSRSQRQYVSTSAKETTLPWDPPFDRNWDLMADDGVPIDFNDLFGHCLPPRQNNNFSPFFDLPINVRRKVYSYCLPNRKSITILLSPHFVIKNCYHGYYFSSPWNVLESVAGGLASFSLMRNDLMTYFWTEYQFHVTLTPFCNSAFTPLSSVWLPNFLDRIQHLTIEIDLTRFGGNALKFARRFGYNMEKMENLLLSVVNGLMERGGKMAELTLLCRRFNGRRPIDENDPDWKADDFFGRSTGFFFFAVPKPVCSLTNDILEYFPKEAMQFCDAVINLRGIVKSVRIAGFPLDYTKTLLKSIFGQGEDMRQFVIPDRSAWPPLPQLYAGLKHAPNLYAESTAPMSPEFPDHQESLNTPWLYEASVCSLECPKDHDDSLMRPDTSLSVTTVGDHVKLYQDLSRSTISPNSSPDSVKPLLDPTRTPSRNATVTYQVMAAEDLNNSKRHTKKPNPRNSRDFTPGHFYCQPKDGTQVDLMSQQEQQVPDPDMINLIQQVLKNTWTSQRVNQTETHSSGEKSHDHRTVDTGNDKPLQKTPNPPSKRKSQFGERQMPDIPESPLKTTSVHAHTPISAIRPGTLKTSNDLHIRRIRAHIEKSTSESDEGANKPPSPYTSQTSKPDGYENANDESLIPISSRNSISEISKDCNDSSSPRPSLQVSNHDIQQLDPENSIDRRLLRTPSPPARPVVATSPNTLNNINEQDPKYILSIRALRSASTSTESVIRAPTKVLRPTSLAHQTTWPGMSMSPTAASQRSLTSTGSQAHRSETKQSGESGELDSKRSRFMSLFRRSG</sequence>
<feature type="region of interest" description="Disordered" evidence="1">
    <location>
        <begin position="278"/>
        <end position="345"/>
    </location>
</feature>
<organism evidence="2 3">
    <name type="scientific">Sclerotinia nivalis</name>
    <dbReference type="NCBI Taxonomy" id="352851"/>
    <lineage>
        <taxon>Eukaryota</taxon>
        <taxon>Fungi</taxon>
        <taxon>Dikarya</taxon>
        <taxon>Ascomycota</taxon>
        <taxon>Pezizomycotina</taxon>
        <taxon>Leotiomycetes</taxon>
        <taxon>Helotiales</taxon>
        <taxon>Sclerotiniaceae</taxon>
        <taxon>Sclerotinia</taxon>
    </lineage>
</organism>
<reference evidence="2" key="1">
    <citation type="submission" date="2022-11" db="EMBL/GenBank/DDBJ databases">
        <title>Genome Resource of Sclerotinia nivalis Strain SnTB1, a Plant Pathogen Isolated from American Ginseng.</title>
        <authorList>
            <person name="Fan S."/>
        </authorList>
    </citation>
    <scope>NUCLEOTIDE SEQUENCE</scope>
    <source>
        <strain evidence="2">SnTB1</strain>
    </source>
</reference>
<feature type="compositionally biased region" description="Polar residues" evidence="1">
    <location>
        <begin position="333"/>
        <end position="344"/>
    </location>
</feature>
<dbReference type="AlphaFoldDB" id="A0A9X0AB48"/>
<feature type="region of interest" description="Disordered" evidence="1">
    <location>
        <begin position="19"/>
        <end position="41"/>
    </location>
</feature>
<dbReference type="EMBL" id="JAPEIS010000015">
    <property type="protein sequence ID" value="KAJ8058943.1"/>
    <property type="molecule type" value="Genomic_DNA"/>
</dbReference>
<feature type="compositionally biased region" description="Polar residues" evidence="1">
    <location>
        <begin position="241"/>
        <end position="260"/>
    </location>
</feature>
<feature type="compositionally biased region" description="Polar residues" evidence="1">
    <location>
        <begin position="730"/>
        <end position="741"/>
    </location>
</feature>
<feature type="region of interest" description="Disordered" evidence="1">
    <location>
        <begin position="1064"/>
        <end position="1119"/>
    </location>
</feature>
<evidence type="ECO:0000313" key="2">
    <source>
        <dbReference type="EMBL" id="KAJ8058943.1"/>
    </source>
</evidence>
<feature type="region of interest" description="Disordered" evidence="1">
    <location>
        <begin position="84"/>
        <end position="140"/>
    </location>
</feature>
<dbReference type="Proteomes" id="UP001152300">
    <property type="component" value="Unassembled WGS sequence"/>
</dbReference>
<proteinExistence type="predicted"/>
<feature type="region of interest" description="Disordered" evidence="1">
    <location>
        <begin position="219"/>
        <end position="260"/>
    </location>
</feature>
<feature type="compositionally biased region" description="Basic and acidic residues" evidence="1">
    <location>
        <begin position="910"/>
        <end position="926"/>
    </location>
</feature>
<dbReference type="OrthoDB" id="4776573at2759"/>
<feature type="compositionally biased region" description="Polar residues" evidence="1">
    <location>
        <begin position="751"/>
        <end position="761"/>
    </location>
</feature>
<gene>
    <name evidence="2" type="ORF">OCU04_011928</name>
</gene>
<feature type="compositionally biased region" description="Polar residues" evidence="1">
    <location>
        <begin position="975"/>
        <end position="990"/>
    </location>
</feature>
<name>A0A9X0AB48_9HELO</name>
<keyword evidence="3" id="KW-1185">Reference proteome</keyword>
<feature type="region of interest" description="Disordered" evidence="1">
    <location>
        <begin position="833"/>
        <end position="1023"/>
    </location>
</feature>
<feature type="compositionally biased region" description="Basic and acidic residues" evidence="1">
    <location>
        <begin position="841"/>
        <end position="860"/>
    </location>
</feature>
<protein>
    <submittedName>
        <fullName evidence="2">Uncharacterized protein</fullName>
    </submittedName>
</protein>
<comment type="caution">
    <text evidence="2">The sequence shown here is derived from an EMBL/GenBank/DDBJ whole genome shotgun (WGS) entry which is preliminary data.</text>
</comment>
<feature type="compositionally biased region" description="Polar residues" evidence="1">
    <location>
        <begin position="23"/>
        <end position="41"/>
    </location>
</feature>
<evidence type="ECO:0000313" key="3">
    <source>
        <dbReference type="Proteomes" id="UP001152300"/>
    </source>
</evidence>
<feature type="compositionally biased region" description="Low complexity" evidence="1">
    <location>
        <begin position="87"/>
        <end position="98"/>
    </location>
</feature>
<evidence type="ECO:0000256" key="1">
    <source>
        <dbReference type="SAM" id="MobiDB-lite"/>
    </source>
</evidence>
<feature type="compositionally biased region" description="Polar residues" evidence="1">
    <location>
        <begin position="99"/>
        <end position="126"/>
    </location>
</feature>
<feature type="region of interest" description="Disordered" evidence="1">
    <location>
        <begin position="730"/>
        <end position="798"/>
    </location>
</feature>
<feature type="compositionally biased region" description="Polar residues" evidence="1">
    <location>
        <begin position="1064"/>
        <end position="1090"/>
    </location>
</feature>
<feature type="compositionally biased region" description="Polar residues" evidence="1">
    <location>
        <begin position="959"/>
        <end position="968"/>
    </location>
</feature>